<gene>
    <name evidence="2" type="ORF">PSON_ATCC_30995.1.T1120088</name>
</gene>
<organism evidence="2 3">
    <name type="scientific">Paramecium sonneborni</name>
    <dbReference type="NCBI Taxonomy" id="65129"/>
    <lineage>
        <taxon>Eukaryota</taxon>
        <taxon>Sar</taxon>
        <taxon>Alveolata</taxon>
        <taxon>Ciliophora</taxon>
        <taxon>Intramacronucleata</taxon>
        <taxon>Oligohymenophorea</taxon>
        <taxon>Peniculida</taxon>
        <taxon>Parameciidae</taxon>
        <taxon>Paramecium</taxon>
    </lineage>
</organism>
<keyword evidence="1" id="KW-0472">Membrane</keyword>
<feature type="transmembrane region" description="Helical" evidence="1">
    <location>
        <begin position="12"/>
        <end position="31"/>
    </location>
</feature>
<proteinExistence type="predicted"/>
<accession>A0A8S1QMZ4</accession>
<name>A0A8S1QMZ4_9CILI</name>
<protein>
    <submittedName>
        <fullName evidence="2">Uncharacterized protein</fullName>
    </submittedName>
</protein>
<dbReference type="Proteomes" id="UP000692954">
    <property type="component" value="Unassembled WGS sequence"/>
</dbReference>
<dbReference type="EMBL" id="CAJJDN010000112">
    <property type="protein sequence ID" value="CAD8116886.1"/>
    <property type="molecule type" value="Genomic_DNA"/>
</dbReference>
<sequence length="87" mass="10653">MEYFLHSQRYQLIQLYYQHLYCIILLIINLSSKIIEASILKELVHLLKKLLNEPDIDYLRHLLFKFLRICLFQRKRNNIIAQFSETI</sequence>
<evidence type="ECO:0000256" key="1">
    <source>
        <dbReference type="SAM" id="Phobius"/>
    </source>
</evidence>
<keyword evidence="1" id="KW-1133">Transmembrane helix</keyword>
<dbReference type="AlphaFoldDB" id="A0A8S1QMZ4"/>
<evidence type="ECO:0000313" key="2">
    <source>
        <dbReference type="EMBL" id="CAD8116886.1"/>
    </source>
</evidence>
<reference evidence="2" key="1">
    <citation type="submission" date="2021-01" db="EMBL/GenBank/DDBJ databases">
        <authorList>
            <consortium name="Genoscope - CEA"/>
            <person name="William W."/>
        </authorList>
    </citation>
    <scope>NUCLEOTIDE SEQUENCE</scope>
</reference>
<keyword evidence="1" id="KW-0812">Transmembrane</keyword>
<comment type="caution">
    <text evidence="2">The sequence shown here is derived from an EMBL/GenBank/DDBJ whole genome shotgun (WGS) entry which is preliminary data.</text>
</comment>
<keyword evidence="3" id="KW-1185">Reference proteome</keyword>
<evidence type="ECO:0000313" key="3">
    <source>
        <dbReference type="Proteomes" id="UP000692954"/>
    </source>
</evidence>